<evidence type="ECO:0000313" key="1">
    <source>
        <dbReference type="EMBL" id="BAU22994.1"/>
    </source>
</evidence>
<dbReference type="AlphaFoldDB" id="A0A0U5AMF1"/>
<gene>
    <name evidence="1" type="ORF">THC_0600</name>
</gene>
<dbReference type="Proteomes" id="UP000068196">
    <property type="component" value="Chromosome"/>
</dbReference>
<dbReference type="PATRIC" id="fig|1653476.3.peg.620"/>
<proteinExistence type="predicted"/>
<accession>A0A0U5AMF1</accession>
<organism evidence="1 2">
    <name type="scientific">Caldimicrobium thiodismutans</name>
    <dbReference type="NCBI Taxonomy" id="1653476"/>
    <lineage>
        <taxon>Bacteria</taxon>
        <taxon>Pseudomonadati</taxon>
        <taxon>Thermodesulfobacteriota</taxon>
        <taxon>Thermodesulfobacteria</taxon>
        <taxon>Thermodesulfobacteriales</taxon>
        <taxon>Thermodesulfobacteriaceae</taxon>
        <taxon>Caldimicrobium</taxon>
    </lineage>
</organism>
<reference evidence="2" key="2">
    <citation type="journal article" date="2016" name="Int. J. Syst. Evol. Microbiol.">
        <title>Caldimicrobium thiodismutans sp. nov., a sulfur-disproportionating bacterium isolated from a hot spring.</title>
        <authorList>
            <person name="Kojima H."/>
            <person name="Umezawa K."/>
            <person name="Fukui M."/>
        </authorList>
    </citation>
    <scope>NUCLEOTIDE SEQUENCE [LARGE SCALE GENOMIC DNA]</scope>
    <source>
        <strain evidence="2">TF1</strain>
    </source>
</reference>
<protein>
    <submittedName>
        <fullName evidence="1">Uncharacterized protein</fullName>
    </submittedName>
</protein>
<sequence length="501" mass="60444">MVLMKSKKVFLSFISIFLIFFAKAYAFEDLVEKRYNFWPLGVYSKNKIRGYERKEFLGPFIYKYQFESENGTSYRPFYSSVEQPDTKKAYFLSPLGVYSSDNETTTFKLIPLINKKIEKVPSEEKEGSKWEYFPVFFGKTAQNETYGGVFPFYGHLKDRFGREEITFILWPFYSKVTYEKYTAQNILWPFIRIAKAKSKEDQSYGGFKFWPFYGHFREGEEERKFILWPFYIKTHYKDDAGNFEEKVFYFPFYGKERTDAYEKTIYLWPFFQKTCGYDPFYEQIDAPWPFYRSIRGKEITGKRFWPFYGYVKKADSLDSFLLWPFYFYKEDTITHGNSTYFEKEHRFLLLSKENEIFENNTQSRREFRFWPFYYSYEDYKKDLKIHYFPALLPLHDEGLERNYGALLKIFENFEKGDYQFIKILWGLYRYEKIASREVHELAFLLRAVKDKETNYIEVLEGLLGMGKIDKKPVLKLLFINILNTNQEVQNVPQDRSVSGNL</sequence>
<keyword evidence="2" id="KW-1185">Reference proteome</keyword>
<dbReference type="STRING" id="1653476.THC_0600"/>
<reference evidence="1 2" key="1">
    <citation type="journal article" date="2016" name="Int. J. Syst. Evol. Microbiol.">
        <title>Caldimicrobium thiodismutans sp. nov., a sulfur-disproportionating bacterium isolated from a hot spring, and emended description of the genus Caldimicrobium.</title>
        <authorList>
            <person name="Kojima H."/>
            <person name="Umezawa K."/>
            <person name="Fukui M."/>
        </authorList>
    </citation>
    <scope>NUCLEOTIDE SEQUENCE [LARGE SCALE GENOMIC DNA]</scope>
    <source>
        <strain evidence="1 2">TF1</strain>
    </source>
</reference>
<dbReference type="EMBL" id="AP014945">
    <property type="protein sequence ID" value="BAU22994.1"/>
    <property type="molecule type" value="Genomic_DNA"/>
</dbReference>
<name>A0A0U5AMF1_9BACT</name>
<dbReference type="KEGG" id="cthi:THC_0600"/>
<evidence type="ECO:0000313" key="2">
    <source>
        <dbReference type="Proteomes" id="UP000068196"/>
    </source>
</evidence>